<reference evidence="2" key="1">
    <citation type="submission" date="2020-04" db="EMBL/GenBank/DDBJ databases">
        <authorList>
            <person name="Zhang T."/>
        </authorList>
    </citation>
    <scope>NUCLEOTIDE SEQUENCE</scope>
    <source>
        <strain evidence="2">HKST-UBA02</strain>
    </source>
</reference>
<organism evidence="2 3">
    <name type="scientific">Eiseniibacteriota bacterium</name>
    <dbReference type="NCBI Taxonomy" id="2212470"/>
    <lineage>
        <taxon>Bacteria</taxon>
        <taxon>Candidatus Eiseniibacteriota</taxon>
    </lineage>
</organism>
<dbReference type="PANTHER" id="PTHR18964">
    <property type="entry name" value="ROK (REPRESSOR, ORF, KINASE) FAMILY"/>
    <property type="match status" value="1"/>
</dbReference>
<dbReference type="InterPro" id="IPR000600">
    <property type="entry name" value="ROK"/>
</dbReference>
<proteinExistence type="inferred from homology"/>
<comment type="caution">
    <text evidence="2">The sequence shown here is derived from an EMBL/GenBank/DDBJ whole genome shotgun (WGS) entry which is preliminary data.</text>
</comment>
<dbReference type="Pfam" id="PF00480">
    <property type="entry name" value="ROK"/>
    <property type="match status" value="1"/>
</dbReference>
<comment type="similarity">
    <text evidence="1">Belongs to the ROK (NagC/XylR) family.</text>
</comment>
<dbReference type="InterPro" id="IPR049874">
    <property type="entry name" value="ROK_cs"/>
</dbReference>
<accession>A0A956NHW7</accession>
<protein>
    <submittedName>
        <fullName evidence="2">ROK family protein</fullName>
    </submittedName>
</protein>
<evidence type="ECO:0000313" key="2">
    <source>
        <dbReference type="EMBL" id="MCA9757605.1"/>
    </source>
</evidence>
<dbReference type="SUPFAM" id="SSF53067">
    <property type="entry name" value="Actin-like ATPase domain"/>
    <property type="match status" value="1"/>
</dbReference>
<dbReference type="PANTHER" id="PTHR18964:SF149">
    <property type="entry name" value="BIFUNCTIONAL UDP-N-ACETYLGLUCOSAMINE 2-EPIMERASE_N-ACETYLMANNOSAMINE KINASE"/>
    <property type="match status" value="1"/>
</dbReference>
<evidence type="ECO:0000313" key="3">
    <source>
        <dbReference type="Proteomes" id="UP000739538"/>
    </source>
</evidence>
<dbReference type="InterPro" id="IPR043129">
    <property type="entry name" value="ATPase_NBD"/>
</dbReference>
<gene>
    <name evidence="2" type="ORF">KDA27_17500</name>
</gene>
<dbReference type="PROSITE" id="PS01125">
    <property type="entry name" value="ROK"/>
    <property type="match status" value="1"/>
</dbReference>
<name>A0A956NHW7_UNCEI</name>
<sequence>MTTLGFDIGGTFVKVGRLSGDGKIEEESKFETSRSGPDALVGEIEKAASRFGSDLAIGVACAGIIRDGVVVTSPNLPGWKHVDLGETLRAAVGRPVAVLNDANAFTVAEVQCGAAQGVDHVVGLAIGTGVGGGIVLGGKIWTGRHGYAGELGHVILDLGGPKCSCGNRGCLEALIGTSGILRRYCEERESRGMEPDEDVRPVDVYERAEQGDAAAVATWEHIGEWLGLGLASFTHILDPDLFLVGGGISAAGERLLAPARRALHGNTLLPESEVPEVRPAALGNSAGWIGAAVAARGAG</sequence>
<reference evidence="2" key="2">
    <citation type="journal article" date="2021" name="Microbiome">
        <title>Successional dynamics and alternative stable states in a saline activated sludge microbial community over 9 years.</title>
        <authorList>
            <person name="Wang Y."/>
            <person name="Ye J."/>
            <person name="Ju F."/>
            <person name="Liu L."/>
            <person name="Boyd J.A."/>
            <person name="Deng Y."/>
            <person name="Parks D.H."/>
            <person name="Jiang X."/>
            <person name="Yin X."/>
            <person name="Woodcroft B.J."/>
            <person name="Tyson G.W."/>
            <person name="Hugenholtz P."/>
            <person name="Polz M.F."/>
            <person name="Zhang T."/>
        </authorList>
    </citation>
    <scope>NUCLEOTIDE SEQUENCE</scope>
    <source>
        <strain evidence="2">HKST-UBA02</strain>
    </source>
</reference>
<dbReference type="EMBL" id="JAGQHS010000108">
    <property type="protein sequence ID" value="MCA9757605.1"/>
    <property type="molecule type" value="Genomic_DNA"/>
</dbReference>
<dbReference type="Proteomes" id="UP000739538">
    <property type="component" value="Unassembled WGS sequence"/>
</dbReference>
<dbReference type="AlphaFoldDB" id="A0A956NHW7"/>
<evidence type="ECO:0000256" key="1">
    <source>
        <dbReference type="ARBA" id="ARBA00006479"/>
    </source>
</evidence>
<dbReference type="Gene3D" id="3.30.420.40">
    <property type="match status" value="2"/>
</dbReference>